<dbReference type="Proteomes" id="UP000005238">
    <property type="component" value="Unassembled WGS sequence"/>
</dbReference>
<dbReference type="EnsemblProtists" id="Phyra85358">
    <property type="protein sequence ID" value="Phyra85358"/>
    <property type="gene ID" value="Phyra85358"/>
</dbReference>
<reference evidence="2" key="2">
    <citation type="submission" date="2015-06" db="UniProtKB">
        <authorList>
            <consortium name="EnsemblProtists"/>
        </authorList>
    </citation>
    <scope>IDENTIFICATION</scope>
    <source>
        <strain evidence="2">Pr102</strain>
    </source>
</reference>
<dbReference type="HOGENOM" id="CLU_035878_0_0_1"/>
<feature type="region of interest" description="Disordered" evidence="1">
    <location>
        <begin position="1"/>
        <end position="114"/>
    </location>
</feature>
<evidence type="ECO:0000313" key="2">
    <source>
        <dbReference type="EnsemblProtists" id="Phyra85358"/>
    </source>
</evidence>
<organism evidence="2 3">
    <name type="scientific">Phytophthora ramorum</name>
    <name type="common">Sudden oak death agent</name>
    <dbReference type="NCBI Taxonomy" id="164328"/>
    <lineage>
        <taxon>Eukaryota</taxon>
        <taxon>Sar</taxon>
        <taxon>Stramenopiles</taxon>
        <taxon>Oomycota</taxon>
        <taxon>Peronosporomycetes</taxon>
        <taxon>Peronosporales</taxon>
        <taxon>Peronosporaceae</taxon>
        <taxon>Phytophthora</taxon>
    </lineage>
</organism>
<name>H3H475_PHYRM</name>
<keyword evidence="3" id="KW-1185">Reference proteome</keyword>
<dbReference type="VEuPathDB" id="FungiDB:KRP23_10218"/>
<proteinExistence type="predicted"/>
<feature type="compositionally biased region" description="Basic and acidic residues" evidence="1">
    <location>
        <begin position="140"/>
        <end position="152"/>
    </location>
</feature>
<sequence>MPEGRGPKKTGRDEVSRQSRRVQRLPAQEHKDLDTISREDRAARKAARESEAEQGGDAAVFPVQDQPVAEPQTQDDQDSSRMRGSTNVSRGLGMPGVPEEHTREGGAQVSEGGVEFIEPPEVVDLVSESSASDDVVEVKRESVRVKEEEKTQDAAVYPDSPPLASEAPAPNPDVLPKLESRTDAQGVNSGTLAAVAEDVVLDGERAVIPEPYDEK</sequence>
<dbReference type="InParanoid" id="H3H475"/>
<feature type="region of interest" description="Disordered" evidence="1">
    <location>
        <begin position="140"/>
        <end position="178"/>
    </location>
</feature>
<feature type="compositionally biased region" description="Basic and acidic residues" evidence="1">
    <location>
        <begin position="27"/>
        <end position="51"/>
    </location>
</feature>
<evidence type="ECO:0000313" key="3">
    <source>
        <dbReference type="Proteomes" id="UP000005238"/>
    </source>
</evidence>
<dbReference type="EMBL" id="DS566166">
    <property type="status" value="NOT_ANNOTATED_CDS"/>
    <property type="molecule type" value="Genomic_DNA"/>
</dbReference>
<dbReference type="AlphaFoldDB" id="H3H475"/>
<accession>H3H475</accession>
<evidence type="ECO:0000256" key="1">
    <source>
        <dbReference type="SAM" id="MobiDB-lite"/>
    </source>
</evidence>
<reference evidence="3" key="1">
    <citation type="journal article" date="2006" name="Science">
        <title>Phytophthora genome sequences uncover evolutionary origins and mechanisms of pathogenesis.</title>
        <authorList>
            <person name="Tyler B.M."/>
            <person name="Tripathy S."/>
            <person name="Zhang X."/>
            <person name="Dehal P."/>
            <person name="Jiang R.H."/>
            <person name="Aerts A."/>
            <person name="Arredondo F.D."/>
            <person name="Baxter L."/>
            <person name="Bensasson D."/>
            <person name="Beynon J.L."/>
            <person name="Chapman J."/>
            <person name="Damasceno C.M."/>
            <person name="Dorrance A.E."/>
            <person name="Dou D."/>
            <person name="Dickerman A.W."/>
            <person name="Dubchak I.L."/>
            <person name="Garbelotto M."/>
            <person name="Gijzen M."/>
            <person name="Gordon S.G."/>
            <person name="Govers F."/>
            <person name="Grunwald N.J."/>
            <person name="Huang W."/>
            <person name="Ivors K.L."/>
            <person name="Jones R.W."/>
            <person name="Kamoun S."/>
            <person name="Krampis K."/>
            <person name="Lamour K.H."/>
            <person name="Lee M.K."/>
            <person name="McDonald W.H."/>
            <person name="Medina M."/>
            <person name="Meijer H.J."/>
            <person name="Nordberg E.K."/>
            <person name="Maclean D.J."/>
            <person name="Ospina-Giraldo M.D."/>
            <person name="Morris P.F."/>
            <person name="Phuntumart V."/>
            <person name="Putnam N.H."/>
            <person name="Rash S."/>
            <person name="Rose J.K."/>
            <person name="Sakihama Y."/>
            <person name="Salamov A.A."/>
            <person name="Savidor A."/>
            <person name="Scheuring C.F."/>
            <person name="Smith B.M."/>
            <person name="Sobral B.W."/>
            <person name="Terry A."/>
            <person name="Torto-Alalibo T.A."/>
            <person name="Win J."/>
            <person name="Xu Z."/>
            <person name="Zhang H."/>
            <person name="Grigoriev I.V."/>
            <person name="Rokhsar D.S."/>
            <person name="Boore J.L."/>
        </authorList>
    </citation>
    <scope>NUCLEOTIDE SEQUENCE [LARGE SCALE GENOMIC DNA]</scope>
    <source>
        <strain evidence="3">Pr102</strain>
    </source>
</reference>
<protein>
    <submittedName>
        <fullName evidence="2">Uncharacterized protein</fullName>
    </submittedName>
</protein>